<feature type="region of interest" description="Disordered" evidence="4">
    <location>
        <begin position="1"/>
        <end position="63"/>
    </location>
</feature>
<feature type="transmembrane region" description="Helical" evidence="5">
    <location>
        <begin position="127"/>
        <end position="148"/>
    </location>
</feature>
<dbReference type="EMBL" id="BRYA01000271">
    <property type="protein sequence ID" value="GMI45887.1"/>
    <property type="molecule type" value="Genomic_DNA"/>
</dbReference>
<dbReference type="Pfam" id="PF03133">
    <property type="entry name" value="TTL"/>
    <property type="match status" value="1"/>
</dbReference>
<keyword evidence="1" id="KW-0436">Ligase</keyword>
<feature type="transmembrane region" description="Helical" evidence="5">
    <location>
        <begin position="160"/>
        <end position="187"/>
    </location>
</feature>
<comment type="caution">
    <text evidence="6">The sequence shown here is derived from an EMBL/GenBank/DDBJ whole genome shotgun (WGS) entry which is preliminary data.</text>
</comment>
<organism evidence="6 7">
    <name type="scientific">Triparma columacea</name>
    <dbReference type="NCBI Taxonomy" id="722753"/>
    <lineage>
        <taxon>Eukaryota</taxon>
        <taxon>Sar</taxon>
        <taxon>Stramenopiles</taxon>
        <taxon>Ochrophyta</taxon>
        <taxon>Bolidophyceae</taxon>
        <taxon>Parmales</taxon>
        <taxon>Triparmaceae</taxon>
        <taxon>Triparma</taxon>
    </lineage>
</organism>
<feature type="compositionally biased region" description="Basic and acidic residues" evidence="4">
    <location>
        <begin position="1"/>
        <end position="12"/>
    </location>
</feature>
<keyword evidence="2" id="KW-0547">Nucleotide-binding</keyword>
<evidence type="ECO:0000256" key="4">
    <source>
        <dbReference type="SAM" id="MobiDB-lite"/>
    </source>
</evidence>
<evidence type="ECO:0000256" key="1">
    <source>
        <dbReference type="ARBA" id="ARBA00022598"/>
    </source>
</evidence>
<keyword evidence="5" id="KW-1133">Transmembrane helix</keyword>
<dbReference type="AlphaFoldDB" id="A0A9W7GKZ5"/>
<keyword evidence="3" id="KW-0067">ATP-binding</keyword>
<dbReference type="Gene3D" id="3.30.470.20">
    <property type="entry name" value="ATP-grasp fold, B domain"/>
    <property type="match status" value="1"/>
</dbReference>
<dbReference type="GO" id="GO:0070740">
    <property type="term" value="F:tubulin-glutamic acid ligase activity"/>
    <property type="evidence" value="ECO:0007669"/>
    <property type="project" value="TreeGrafter"/>
</dbReference>
<feature type="transmembrane region" description="Helical" evidence="5">
    <location>
        <begin position="80"/>
        <end position="99"/>
    </location>
</feature>
<dbReference type="GO" id="GO:0005524">
    <property type="term" value="F:ATP binding"/>
    <property type="evidence" value="ECO:0007669"/>
    <property type="project" value="UniProtKB-KW"/>
</dbReference>
<evidence type="ECO:0000313" key="7">
    <source>
        <dbReference type="Proteomes" id="UP001165065"/>
    </source>
</evidence>
<dbReference type="GO" id="GO:0036064">
    <property type="term" value="C:ciliary basal body"/>
    <property type="evidence" value="ECO:0007669"/>
    <property type="project" value="TreeGrafter"/>
</dbReference>
<sequence length="740" mass="82498">MSEGASTEHERAFNFTTAPPGPSLSSSPRSKAELKNLRQRRKLREKVVAGRGGDSPPPRRPVGLSARTARLSLHYSIPSGLLLLTFLLSVSLLLFPFVLPHSSSNFTKSKLYLKYTLRGFGTSDGGVVQVMGLVLLCFTVAGVLLKLLPRSVAKRLEKSFAVWGNLVAYIPFVLLAIVAACVARFSLPAYILQARSFLSPSLRFCAPSTDRISTYVAIHLSKCGYSQIDACSLADLVYLPVPWLENSHVPGSSFGGIHRGARVNQIPYGDSRIAHKSALNWHLRSAPFYATTFITEKDELEILKAENRANSSYTWIVKAGEGGAKEMSKNLVGRSVWVGENPYEGIAWLKGVGKDDEKAVRATAVITEKARVDGYDNEERREKENREAKIRQHTDLSRTELTERFLERLGRGDIEEGGGEREMKQSAESKRQELHGHHLVQRYIKKPLLSEDGYKWNLRIPVLVTAVEPVRVYAGKNAAIAEFAKEKYEEGGWYTKDGKVERYTWKRGDGKWEKVVDAIFGVVFGSVDKWKKDLEYSADLFIPAGSRPRGGGGKWGREEAKVIEERYKRELKAFREKVARDSAAEQKKRRGGDRFKDIDLEGDIHKVLFEDGGGGDLDVTSVKSEELSEVDQSSIKGGGFHVFYFDFLFDDEGGAWLLDIDSMGGEEDGMEEEEAFAATVEDAMYLAGWLDDEGGDKEETGDYFERLLEGRNLEEAEEMQDDKSDVHICASYSKHNSAGS</sequence>
<keyword evidence="5" id="KW-0812">Transmembrane</keyword>
<dbReference type="InterPro" id="IPR004344">
    <property type="entry name" value="TTL/TTLL_fam"/>
</dbReference>
<evidence type="ECO:0000256" key="5">
    <source>
        <dbReference type="SAM" id="Phobius"/>
    </source>
</evidence>
<evidence type="ECO:0000256" key="3">
    <source>
        <dbReference type="ARBA" id="ARBA00022840"/>
    </source>
</evidence>
<dbReference type="Proteomes" id="UP001165065">
    <property type="component" value="Unassembled WGS sequence"/>
</dbReference>
<dbReference type="GO" id="GO:0015631">
    <property type="term" value="F:tubulin binding"/>
    <property type="evidence" value="ECO:0007669"/>
    <property type="project" value="TreeGrafter"/>
</dbReference>
<evidence type="ECO:0000313" key="6">
    <source>
        <dbReference type="EMBL" id="GMI45887.1"/>
    </source>
</evidence>
<reference evidence="7" key="1">
    <citation type="journal article" date="2023" name="Commun. Biol.">
        <title>Genome analysis of Parmales, the sister group of diatoms, reveals the evolutionary specialization of diatoms from phago-mixotrophs to photoautotrophs.</title>
        <authorList>
            <person name="Ban H."/>
            <person name="Sato S."/>
            <person name="Yoshikawa S."/>
            <person name="Yamada K."/>
            <person name="Nakamura Y."/>
            <person name="Ichinomiya M."/>
            <person name="Sato N."/>
            <person name="Blanc-Mathieu R."/>
            <person name="Endo H."/>
            <person name="Kuwata A."/>
            <person name="Ogata H."/>
        </authorList>
    </citation>
    <scope>NUCLEOTIDE SEQUENCE [LARGE SCALE GENOMIC DNA]</scope>
</reference>
<gene>
    <name evidence="6" type="ORF">TrCOL_g684</name>
</gene>
<keyword evidence="7" id="KW-1185">Reference proteome</keyword>
<keyword evidence="5" id="KW-0472">Membrane</keyword>
<dbReference type="PANTHER" id="PTHR12241">
    <property type="entry name" value="TUBULIN POLYGLUTAMYLASE"/>
    <property type="match status" value="1"/>
</dbReference>
<proteinExistence type="predicted"/>
<dbReference type="GO" id="GO:0000226">
    <property type="term" value="P:microtubule cytoskeleton organization"/>
    <property type="evidence" value="ECO:0007669"/>
    <property type="project" value="TreeGrafter"/>
</dbReference>
<dbReference type="OrthoDB" id="202384at2759"/>
<name>A0A9W7GKZ5_9STRA</name>
<protein>
    <submittedName>
        <fullName evidence="6">Uncharacterized protein</fullName>
    </submittedName>
</protein>
<evidence type="ECO:0000256" key="2">
    <source>
        <dbReference type="ARBA" id="ARBA00022741"/>
    </source>
</evidence>
<accession>A0A9W7GKZ5</accession>